<dbReference type="RefSeq" id="WP_289365049.1">
    <property type="nucleotide sequence ID" value="NZ_JAUCBP010000007.1"/>
</dbReference>
<proteinExistence type="inferred from homology"/>
<keyword evidence="4" id="KW-0413">Isomerase</keyword>
<keyword evidence="6" id="KW-1185">Reference proteome</keyword>
<dbReference type="EMBL" id="JAUCBP010000007">
    <property type="protein sequence ID" value="MDM7860763.1"/>
    <property type="molecule type" value="Genomic_DNA"/>
</dbReference>
<dbReference type="PANTHER" id="PTHR43684">
    <property type="match status" value="1"/>
</dbReference>
<comment type="subcellular location">
    <subcellularLocation>
        <location evidence="1">Peroxisome</location>
    </subcellularLocation>
</comment>
<keyword evidence="3" id="KW-0576">Peroxisome</keyword>
<dbReference type="InterPro" id="IPR029045">
    <property type="entry name" value="ClpP/crotonase-like_dom_sf"/>
</dbReference>
<evidence type="ECO:0000256" key="2">
    <source>
        <dbReference type="ARBA" id="ARBA00005254"/>
    </source>
</evidence>
<dbReference type="InterPro" id="IPR051053">
    <property type="entry name" value="ECH/Chromodomain_protein"/>
</dbReference>
<evidence type="ECO:0000313" key="6">
    <source>
        <dbReference type="Proteomes" id="UP001234343"/>
    </source>
</evidence>
<name>A0ABT7SX58_9ALTE</name>
<dbReference type="Gene3D" id="1.10.12.10">
    <property type="entry name" value="Lyase 2-enoyl-coa Hydratase, Chain A, domain 2"/>
    <property type="match status" value="1"/>
</dbReference>
<protein>
    <submittedName>
        <fullName evidence="5">Enoyl-CoA hydratase-related protein</fullName>
    </submittedName>
</protein>
<dbReference type="CDD" id="cd06558">
    <property type="entry name" value="crotonase-like"/>
    <property type="match status" value="1"/>
</dbReference>
<comment type="caution">
    <text evidence="5">The sequence shown here is derived from an EMBL/GenBank/DDBJ whole genome shotgun (WGS) entry which is preliminary data.</text>
</comment>
<dbReference type="PANTHER" id="PTHR43684:SF1">
    <property type="entry name" value="ENOYL-COA DELTA ISOMERASE 2"/>
    <property type="match status" value="1"/>
</dbReference>
<evidence type="ECO:0000256" key="1">
    <source>
        <dbReference type="ARBA" id="ARBA00004275"/>
    </source>
</evidence>
<dbReference type="SUPFAM" id="SSF52096">
    <property type="entry name" value="ClpP/crotonase"/>
    <property type="match status" value="1"/>
</dbReference>
<dbReference type="Proteomes" id="UP001234343">
    <property type="component" value="Unassembled WGS sequence"/>
</dbReference>
<evidence type="ECO:0000256" key="3">
    <source>
        <dbReference type="ARBA" id="ARBA00023140"/>
    </source>
</evidence>
<reference evidence="5 6" key="1">
    <citation type="submission" date="2023-06" db="EMBL/GenBank/DDBJ databases">
        <title>Alteromonas sp. ASW11-36 isolated from intertidal sand.</title>
        <authorList>
            <person name="Li Y."/>
        </authorList>
    </citation>
    <scope>NUCLEOTIDE SEQUENCE [LARGE SCALE GENOMIC DNA]</scope>
    <source>
        <strain evidence="5 6">ASW11-36</strain>
    </source>
</reference>
<dbReference type="InterPro" id="IPR014748">
    <property type="entry name" value="Enoyl-CoA_hydra_C"/>
</dbReference>
<organism evidence="5 6">
    <name type="scientific">Alteromonas arenosi</name>
    <dbReference type="NCBI Taxonomy" id="3055817"/>
    <lineage>
        <taxon>Bacteria</taxon>
        <taxon>Pseudomonadati</taxon>
        <taxon>Pseudomonadota</taxon>
        <taxon>Gammaproteobacteria</taxon>
        <taxon>Alteromonadales</taxon>
        <taxon>Alteromonadaceae</taxon>
        <taxon>Alteromonas/Salinimonas group</taxon>
        <taxon>Alteromonas</taxon>
    </lineage>
</organism>
<evidence type="ECO:0000256" key="4">
    <source>
        <dbReference type="ARBA" id="ARBA00023235"/>
    </source>
</evidence>
<dbReference type="Gene3D" id="3.90.226.10">
    <property type="entry name" value="2-enoyl-CoA Hydratase, Chain A, domain 1"/>
    <property type="match status" value="1"/>
</dbReference>
<sequence length="253" mass="27787">MSDIKINTADAVMRICINRPGKKNSLTREMYETMAVAIESAADSDIRVIVIEGEGDCFTAGNNIADFATVEEAEHVNETAHFMTALMTTKLPVVAKVRGLAVGIGTTMLLHCDFVYSDNSAKFVMPFIDLGLVPEYASSYMLPRLVGHIKAAEWLMLGKPFDSAEAQHFGIVTDVFATEDLDGMVDKVVDALSKKPKEALAMTKHLLKSNADTVSEHMNSELDYFVDAMRSAPAQEAFSAFLNKRPINPEIFK</sequence>
<evidence type="ECO:0000313" key="5">
    <source>
        <dbReference type="EMBL" id="MDM7860763.1"/>
    </source>
</evidence>
<dbReference type="InterPro" id="IPR001753">
    <property type="entry name" value="Enoyl-CoA_hydra/iso"/>
</dbReference>
<dbReference type="Pfam" id="PF00378">
    <property type="entry name" value="ECH_1"/>
    <property type="match status" value="1"/>
</dbReference>
<gene>
    <name evidence="5" type="ORF">QTP81_09150</name>
</gene>
<comment type="similarity">
    <text evidence="2">Belongs to the enoyl-CoA hydratase/isomerase family.</text>
</comment>
<accession>A0ABT7SX58</accession>